<dbReference type="Proteomes" id="UP000186905">
    <property type="component" value="Unassembled WGS sequence"/>
</dbReference>
<dbReference type="InterPro" id="IPR043129">
    <property type="entry name" value="ATPase_NBD"/>
</dbReference>
<protein>
    <submittedName>
        <fullName evidence="2">Pilus assembly protein PilM</fullName>
    </submittedName>
</protein>
<dbReference type="STRING" id="1903952.BIT28_26245"/>
<dbReference type="CDD" id="cd24049">
    <property type="entry name" value="ASKHA_NBD_PilM"/>
    <property type="match status" value="1"/>
</dbReference>
<sequence>MFRNPPIIGIDIGHHSVKAVVLNPKKEQLELSAFAEITLPSSVINDQHSVNTSALLSAIRKLKKSLPFNARKVAIALPDSAVISKVIQLDTNLSDEEAEFAVTQALSASSPFPVEELSLDFFPLSSDAFVETATTVPFQVFAARKDTIDSRVKALKKAGLHPGVVELQTHALLWLGEYIAERAAMQELWGVVDIGMHCTEFSIKPPGGAAYHREMAFGTSLVSGNMADSSEEPEVLAPELEQAEVFTKQLADHLKRQFQLYNSTHPRSVLKGIWLCGGGQHVVLEELLARLLGVEASWINPFRYFPCSKKLGQIASNSYYGQYAVAAGLAIRGASQ</sequence>
<dbReference type="GO" id="GO:0051301">
    <property type="term" value="P:cell division"/>
    <property type="evidence" value="ECO:0007669"/>
    <property type="project" value="InterPro"/>
</dbReference>
<dbReference type="SMART" id="SM00842">
    <property type="entry name" value="FtsA"/>
    <property type="match status" value="1"/>
</dbReference>
<evidence type="ECO:0000259" key="1">
    <source>
        <dbReference type="SMART" id="SM00842"/>
    </source>
</evidence>
<organism evidence="2 3">
    <name type="scientific">Photobacterium proteolyticum</name>
    <dbReference type="NCBI Taxonomy" id="1903952"/>
    <lineage>
        <taxon>Bacteria</taxon>
        <taxon>Pseudomonadati</taxon>
        <taxon>Pseudomonadota</taxon>
        <taxon>Gammaproteobacteria</taxon>
        <taxon>Vibrionales</taxon>
        <taxon>Vibrionaceae</taxon>
        <taxon>Photobacterium</taxon>
    </lineage>
</organism>
<dbReference type="OrthoDB" id="9773403at2"/>
<reference evidence="2 3" key="1">
    <citation type="submission" date="2016-09" db="EMBL/GenBank/DDBJ databases">
        <title>Photobacterium proteolyticum sp. nov. a protease producing bacterium isolated from ocean sediments of Laizhou Bay.</title>
        <authorList>
            <person name="Li Y."/>
        </authorList>
    </citation>
    <scope>NUCLEOTIDE SEQUENCE [LARGE SCALE GENOMIC DNA]</scope>
    <source>
        <strain evidence="2 3">13-12</strain>
    </source>
</reference>
<dbReference type="NCBIfam" id="TIGR01175">
    <property type="entry name" value="pilM"/>
    <property type="match status" value="1"/>
</dbReference>
<dbReference type="SUPFAM" id="SSF53067">
    <property type="entry name" value="Actin-like ATPase domain"/>
    <property type="match status" value="1"/>
</dbReference>
<comment type="caution">
    <text evidence="2">The sequence shown here is derived from an EMBL/GenBank/DDBJ whole genome shotgun (WGS) entry which is preliminary data.</text>
</comment>
<evidence type="ECO:0000313" key="3">
    <source>
        <dbReference type="Proteomes" id="UP000186905"/>
    </source>
</evidence>
<dbReference type="InterPro" id="IPR005883">
    <property type="entry name" value="PilM"/>
</dbReference>
<dbReference type="PIRSF" id="PIRSF019169">
    <property type="entry name" value="PilM"/>
    <property type="match status" value="1"/>
</dbReference>
<dbReference type="AlphaFoldDB" id="A0A1Q9GUI7"/>
<feature type="domain" description="SHS2" evidence="1">
    <location>
        <begin position="7"/>
        <end position="172"/>
    </location>
</feature>
<dbReference type="RefSeq" id="WP_075762962.1">
    <property type="nucleotide sequence ID" value="NZ_MJIL01000053.1"/>
</dbReference>
<dbReference type="Gene3D" id="3.30.420.40">
    <property type="match status" value="2"/>
</dbReference>
<dbReference type="Pfam" id="PF11104">
    <property type="entry name" value="PilM_2"/>
    <property type="match status" value="1"/>
</dbReference>
<dbReference type="EMBL" id="MJIL01000053">
    <property type="protein sequence ID" value="OLQ78824.1"/>
    <property type="molecule type" value="Genomic_DNA"/>
</dbReference>
<dbReference type="PANTHER" id="PTHR32432">
    <property type="entry name" value="CELL DIVISION PROTEIN FTSA-RELATED"/>
    <property type="match status" value="1"/>
</dbReference>
<dbReference type="InterPro" id="IPR050696">
    <property type="entry name" value="FtsA/MreB"/>
</dbReference>
<dbReference type="Gene3D" id="3.30.1490.300">
    <property type="match status" value="1"/>
</dbReference>
<keyword evidence="3" id="KW-1185">Reference proteome</keyword>
<gene>
    <name evidence="2" type="ORF">BIT28_26245</name>
</gene>
<proteinExistence type="predicted"/>
<accession>A0A1Q9GUI7</accession>
<dbReference type="PANTHER" id="PTHR32432:SF3">
    <property type="entry name" value="ETHANOLAMINE UTILIZATION PROTEIN EUTJ"/>
    <property type="match status" value="1"/>
</dbReference>
<dbReference type="InterPro" id="IPR003494">
    <property type="entry name" value="SHS2_FtsA"/>
</dbReference>
<name>A0A1Q9GUI7_9GAMM</name>
<evidence type="ECO:0000313" key="2">
    <source>
        <dbReference type="EMBL" id="OLQ78824.1"/>
    </source>
</evidence>